<dbReference type="Gene3D" id="1.10.10.10">
    <property type="entry name" value="Winged helix-like DNA-binding domain superfamily/Winged helix DNA-binding domain"/>
    <property type="match status" value="1"/>
</dbReference>
<evidence type="ECO:0000313" key="6">
    <source>
        <dbReference type="Proteomes" id="UP000198802"/>
    </source>
</evidence>
<proteinExistence type="predicted"/>
<feature type="domain" description="HTH lysR-type" evidence="1">
    <location>
        <begin position="705"/>
        <end position="763"/>
    </location>
</feature>
<gene>
    <name evidence="3" type="ORF">Ga0074812_1494</name>
    <name evidence="4" type="ORF">Ga0074812_15039</name>
    <name evidence="5" type="ORF">Ga0074812_1608</name>
</gene>
<evidence type="ECO:0000259" key="2">
    <source>
        <dbReference type="Pfam" id="PF06527"/>
    </source>
</evidence>
<dbReference type="Pfam" id="PF00126">
    <property type="entry name" value="HTH_1"/>
    <property type="match status" value="1"/>
</dbReference>
<feature type="domain" description="TniQ" evidence="2">
    <location>
        <begin position="6"/>
        <end position="128"/>
    </location>
</feature>
<name>A0A0S4QZ85_9ACTN</name>
<dbReference type="RefSeq" id="WP_054571259.1">
    <property type="nucleotide sequence ID" value="NZ_FAOZ01000049.1"/>
</dbReference>
<dbReference type="SUPFAM" id="SSF46785">
    <property type="entry name" value="Winged helix' DNA-binding domain"/>
    <property type="match status" value="1"/>
</dbReference>
<dbReference type="Pfam" id="PF06527">
    <property type="entry name" value="TniQ"/>
    <property type="match status" value="1"/>
</dbReference>
<evidence type="ECO:0000259" key="1">
    <source>
        <dbReference type="Pfam" id="PF00126"/>
    </source>
</evidence>
<dbReference type="Proteomes" id="UP000198802">
    <property type="component" value="Unassembled WGS sequence"/>
</dbReference>
<reference evidence="6" key="1">
    <citation type="submission" date="2015-11" db="EMBL/GenBank/DDBJ databases">
        <authorList>
            <person name="Varghese N."/>
        </authorList>
    </citation>
    <scope>NUCLEOTIDE SEQUENCE [LARGE SCALE GENOMIC DNA]</scope>
    <source>
        <strain evidence="6">DSM 45899</strain>
    </source>
</reference>
<keyword evidence="6" id="KW-1185">Reference proteome</keyword>
<dbReference type="GO" id="GO:0003700">
    <property type="term" value="F:DNA-binding transcription factor activity"/>
    <property type="evidence" value="ECO:0007669"/>
    <property type="project" value="InterPro"/>
</dbReference>
<dbReference type="EMBL" id="FAOZ01000049">
    <property type="protein sequence ID" value="CUU60860.1"/>
    <property type="molecule type" value="Genomic_DNA"/>
</dbReference>
<accession>A0A0S4QZ85</accession>
<protein>
    <submittedName>
        <fullName evidence="4">Regulatory helix-turn-helix protein, lysR family</fullName>
    </submittedName>
</protein>
<evidence type="ECO:0000313" key="4">
    <source>
        <dbReference type="EMBL" id="CUU60939.1"/>
    </source>
</evidence>
<dbReference type="EMBL" id="FAOZ01000060">
    <property type="protein sequence ID" value="CUU61175.1"/>
    <property type="molecule type" value="Genomic_DNA"/>
</dbReference>
<dbReference type="InterPro" id="IPR036390">
    <property type="entry name" value="WH_DNA-bd_sf"/>
</dbReference>
<evidence type="ECO:0000313" key="3">
    <source>
        <dbReference type="EMBL" id="CUU60860.1"/>
    </source>
</evidence>
<dbReference type="EMBL" id="FAOZ01000050">
    <property type="protein sequence ID" value="CUU60939.1"/>
    <property type="molecule type" value="Genomic_DNA"/>
</dbReference>
<organism evidence="4 6">
    <name type="scientific">Parafrankia irregularis</name>
    <dbReference type="NCBI Taxonomy" id="795642"/>
    <lineage>
        <taxon>Bacteria</taxon>
        <taxon>Bacillati</taxon>
        <taxon>Actinomycetota</taxon>
        <taxon>Actinomycetes</taxon>
        <taxon>Frankiales</taxon>
        <taxon>Frankiaceae</taxon>
        <taxon>Parafrankia</taxon>
    </lineage>
</organism>
<evidence type="ECO:0000313" key="5">
    <source>
        <dbReference type="EMBL" id="CUU61175.1"/>
    </source>
</evidence>
<reference evidence="4" key="2">
    <citation type="submission" date="2015-11" db="EMBL/GenBank/DDBJ databases">
        <authorList>
            <person name="Zhang Y."/>
            <person name="Guo Z."/>
        </authorList>
    </citation>
    <scope>NUCLEOTIDE SEQUENCE [LARGE SCALE GENOMIC DNA]</scope>
    <source>
        <strain evidence="4">DSM 45899</strain>
    </source>
</reference>
<dbReference type="InterPro" id="IPR009492">
    <property type="entry name" value="TniQ"/>
</dbReference>
<dbReference type="InterPro" id="IPR036388">
    <property type="entry name" value="WH-like_DNA-bd_sf"/>
</dbReference>
<dbReference type="AlphaFoldDB" id="A0A0S4QZ85"/>
<sequence length="781" mass="86201">MTRRLPFTLTPLPGESFESWTTAYARRLRVTTSELTRALGLTADPPPAVTTPLTVADATGLTPRTFAAMFHPPLPDLPPRTPDALRTAATAGRTSRFCPTCLAEHPGRFALAWQLRWTFFCLDHGQPLADRCPRCGSTQPVRHPSGRTPPGHCTRHVTAAATTTRCGFDLTEPPHPTCADPAAAHTAQQLIDRSLARLRLPPDATARHEALATLTDLTILAAHIATNDRPRRQRTPVAGDLRADTLLTAYQLLTAPTAGRPDDPLAPLVAHHSAGPRPLAVPESWKSASPSLTTRIAHSRDGFLRPIERLRHATTLPTLHPPTTDPTSGEPDPAVLRAARLPDQLWPVWTIRLLDDDSLEPVTFRPAAIAALLLPHSALRLNQITALVSDQITGGTVAHQLGKLTRGPAGSTTLRILTELALACDTHPIPIDYTRRRHLAATTELIDRATWRSFLGPGELRRGHRRRLDFARSYLYELLTDGNLAIASPPYRIVDPARRPAYHEFVLGMPAPLADDLTSHAHALLLHAGVTDEPLRWAPPAHWVHTHDWPGADLEHTDPAPIHDLLTRQHRSPQQVAETLHMSTEHVRQAVRLHPLPRPLYPTHRAGAILPLHPDTSQQHKPGIHYVDPTWLHEQYVTWKRTLADIADEIGCVYSTLRAFAEKHGIPLRPSGGSHHIHTLTGTHPSQLPEPLRSALTGHQAHLRLERFTMIVRHSNLTRAAEEAGVTPASLSEQLTYLERVCGGTLMRRHHPRRLDSPTELGQALHLQIEAHILHDTTSHP</sequence>
<dbReference type="InterPro" id="IPR000847">
    <property type="entry name" value="LysR_HTH_N"/>
</dbReference>